<dbReference type="Proteomes" id="UP000887013">
    <property type="component" value="Unassembled WGS sequence"/>
</dbReference>
<reference evidence="1" key="1">
    <citation type="submission" date="2020-08" db="EMBL/GenBank/DDBJ databases">
        <title>Multicomponent nature underlies the extraordinary mechanical properties of spider dragline silk.</title>
        <authorList>
            <person name="Kono N."/>
            <person name="Nakamura H."/>
            <person name="Mori M."/>
            <person name="Yoshida Y."/>
            <person name="Ohtoshi R."/>
            <person name="Malay A.D."/>
            <person name="Moran D.A.P."/>
            <person name="Tomita M."/>
            <person name="Numata K."/>
            <person name="Arakawa K."/>
        </authorList>
    </citation>
    <scope>NUCLEOTIDE SEQUENCE</scope>
</reference>
<keyword evidence="2" id="KW-1185">Reference proteome</keyword>
<accession>A0A8X6MTH0</accession>
<gene>
    <name evidence="1" type="ORF">NPIL_41171</name>
</gene>
<protein>
    <submittedName>
        <fullName evidence="1">Uncharacterized protein</fullName>
    </submittedName>
</protein>
<comment type="caution">
    <text evidence="1">The sequence shown here is derived from an EMBL/GenBank/DDBJ whole genome shotgun (WGS) entry which is preliminary data.</text>
</comment>
<dbReference type="AlphaFoldDB" id="A0A8X6MTH0"/>
<dbReference type="OrthoDB" id="6447011at2759"/>
<proteinExistence type="predicted"/>
<sequence>MLEFTETMLQTCLLGEGNEPPPHTHCPFHRTSEVHSLFLAIINTTWETPPEHAGLNKSLQCSCPRLAHTTPSRLRTGHIKSLMLNANEKTYAVCRCSAFASLSHILDCIGAFVGQLLNKGDVVFDLIVRHGLLDVV</sequence>
<evidence type="ECO:0000313" key="2">
    <source>
        <dbReference type="Proteomes" id="UP000887013"/>
    </source>
</evidence>
<organism evidence="1 2">
    <name type="scientific">Nephila pilipes</name>
    <name type="common">Giant wood spider</name>
    <name type="synonym">Nephila maculata</name>
    <dbReference type="NCBI Taxonomy" id="299642"/>
    <lineage>
        <taxon>Eukaryota</taxon>
        <taxon>Metazoa</taxon>
        <taxon>Ecdysozoa</taxon>
        <taxon>Arthropoda</taxon>
        <taxon>Chelicerata</taxon>
        <taxon>Arachnida</taxon>
        <taxon>Araneae</taxon>
        <taxon>Araneomorphae</taxon>
        <taxon>Entelegynae</taxon>
        <taxon>Araneoidea</taxon>
        <taxon>Nephilidae</taxon>
        <taxon>Nephila</taxon>
    </lineage>
</organism>
<name>A0A8X6MTH0_NEPPI</name>
<evidence type="ECO:0000313" key="1">
    <source>
        <dbReference type="EMBL" id="GFS76994.1"/>
    </source>
</evidence>
<dbReference type="EMBL" id="BMAW01096912">
    <property type="protein sequence ID" value="GFS76994.1"/>
    <property type="molecule type" value="Genomic_DNA"/>
</dbReference>